<protein>
    <recommendedName>
        <fullName evidence="2">Nucleolus and neural progenitor protein-like N-terminal domain-containing protein</fullName>
    </recommendedName>
</protein>
<feature type="transmembrane region" description="Helical" evidence="1">
    <location>
        <begin position="153"/>
        <end position="177"/>
    </location>
</feature>
<evidence type="ECO:0000313" key="4">
    <source>
        <dbReference type="Proteomes" id="UP000807353"/>
    </source>
</evidence>
<evidence type="ECO:0000256" key="1">
    <source>
        <dbReference type="SAM" id="Phobius"/>
    </source>
</evidence>
<keyword evidence="1" id="KW-0812">Transmembrane</keyword>
<reference evidence="3" key="1">
    <citation type="submission" date="2020-11" db="EMBL/GenBank/DDBJ databases">
        <authorList>
            <consortium name="DOE Joint Genome Institute"/>
            <person name="Ahrendt S."/>
            <person name="Riley R."/>
            <person name="Andreopoulos W."/>
            <person name="Labutti K."/>
            <person name="Pangilinan J."/>
            <person name="Ruiz-Duenas F.J."/>
            <person name="Barrasa J.M."/>
            <person name="Sanchez-Garcia M."/>
            <person name="Camarero S."/>
            <person name="Miyauchi S."/>
            <person name="Serrano A."/>
            <person name="Linde D."/>
            <person name="Babiker R."/>
            <person name="Drula E."/>
            <person name="Ayuso-Fernandez I."/>
            <person name="Pacheco R."/>
            <person name="Padilla G."/>
            <person name="Ferreira P."/>
            <person name="Barriuso J."/>
            <person name="Kellner H."/>
            <person name="Castanera R."/>
            <person name="Alfaro M."/>
            <person name="Ramirez L."/>
            <person name="Pisabarro A.G."/>
            <person name="Kuo A."/>
            <person name="Tritt A."/>
            <person name="Lipzen A."/>
            <person name="He G."/>
            <person name="Yan M."/>
            <person name="Ng V."/>
            <person name="Cullen D."/>
            <person name="Martin F."/>
            <person name="Rosso M.-N."/>
            <person name="Henrissat B."/>
            <person name="Hibbett D."/>
            <person name="Martinez A.T."/>
            <person name="Grigoriev I.V."/>
        </authorList>
    </citation>
    <scope>NUCLEOTIDE SEQUENCE</scope>
    <source>
        <strain evidence="3">CBS 247.69</strain>
    </source>
</reference>
<keyword evidence="4" id="KW-1185">Reference proteome</keyword>
<dbReference type="Proteomes" id="UP000807353">
    <property type="component" value="Unassembled WGS sequence"/>
</dbReference>
<sequence>MGHHMHRHVRIHAIDRRSRNSLDHTKHSSIDSILNDIKHCARSLRTLLKTQLDEARILERLYYKGKNQHRGALFWRHVAEMRRFCSRVDGAQIDVVLDTFYRSFFDEKFGIGSKSPKGPWTHFPDTAFVVFVLARLSACSDLLRKMHSRAMNAYQSFTLVMKSGIFLQLVLTLAAIASRLRNVSSELQHALVTATTSVQGALIIINIRLSGAHKSWLILP</sequence>
<dbReference type="PANTHER" id="PTHR34786">
    <property type="entry name" value="OS09G0504900 PROTEIN"/>
    <property type="match status" value="1"/>
</dbReference>
<evidence type="ECO:0000259" key="2">
    <source>
        <dbReference type="Pfam" id="PF14780"/>
    </source>
</evidence>
<comment type="caution">
    <text evidence="3">The sequence shown here is derived from an EMBL/GenBank/DDBJ whole genome shotgun (WGS) entry which is preliminary data.</text>
</comment>
<feature type="transmembrane region" description="Helical" evidence="1">
    <location>
        <begin position="189"/>
        <end position="209"/>
    </location>
</feature>
<accession>A0A9P6CL87</accession>
<dbReference type="OrthoDB" id="114080at2759"/>
<feature type="domain" description="Nucleolus and neural progenitor protein-like N-terminal" evidence="2">
    <location>
        <begin position="27"/>
        <end position="192"/>
    </location>
</feature>
<dbReference type="AlphaFoldDB" id="A0A9P6CL87"/>
<dbReference type="InterPro" id="IPR027951">
    <property type="entry name" value="Nepro_N"/>
</dbReference>
<organism evidence="3 4">
    <name type="scientific">Collybia nuda</name>
    <dbReference type="NCBI Taxonomy" id="64659"/>
    <lineage>
        <taxon>Eukaryota</taxon>
        <taxon>Fungi</taxon>
        <taxon>Dikarya</taxon>
        <taxon>Basidiomycota</taxon>
        <taxon>Agaricomycotina</taxon>
        <taxon>Agaricomycetes</taxon>
        <taxon>Agaricomycetidae</taxon>
        <taxon>Agaricales</taxon>
        <taxon>Tricholomatineae</taxon>
        <taxon>Clitocybaceae</taxon>
        <taxon>Collybia</taxon>
    </lineage>
</organism>
<keyword evidence="1" id="KW-1133">Transmembrane helix</keyword>
<proteinExistence type="predicted"/>
<dbReference type="Pfam" id="PF14780">
    <property type="entry name" value="NEPRO_N"/>
    <property type="match status" value="1"/>
</dbReference>
<keyword evidence="1" id="KW-0472">Membrane</keyword>
<gene>
    <name evidence="3" type="ORF">BDZ94DRAFT_454330</name>
</gene>
<dbReference type="EMBL" id="MU150252">
    <property type="protein sequence ID" value="KAF9464649.1"/>
    <property type="molecule type" value="Genomic_DNA"/>
</dbReference>
<name>A0A9P6CL87_9AGAR</name>
<evidence type="ECO:0000313" key="3">
    <source>
        <dbReference type="EMBL" id="KAF9464649.1"/>
    </source>
</evidence>
<dbReference type="PANTHER" id="PTHR34786:SF1">
    <property type="entry name" value="OS09G0504900 PROTEIN"/>
    <property type="match status" value="1"/>
</dbReference>